<accession>A0A2I0URZ0</accession>
<name>A0A2I0URZ0_LIMLA</name>
<protein>
    <recommendedName>
        <fullName evidence="3">Rna-directed dna polymerase from mobile element jockey-like</fullName>
    </recommendedName>
</protein>
<reference evidence="2" key="2">
    <citation type="submission" date="2017-12" db="EMBL/GenBank/DDBJ databases">
        <title>Genome sequence of the Bar-tailed Godwit (Limosa lapponica baueri).</title>
        <authorList>
            <person name="Lima N.C.B."/>
            <person name="Parody-Merino A.M."/>
            <person name="Battley P.F."/>
            <person name="Fidler A.E."/>
            <person name="Prosdocimi F."/>
        </authorList>
    </citation>
    <scope>NUCLEOTIDE SEQUENCE [LARGE SCALE GENOMIC DNA]</scope>
</reference>
<keyword evidence="2" id="KW-1185">Reference proteome</keyword>
<sequence length="247" mass="28813">MKVMRLTAKKSNEQIGSHYETRKENKNSKLEYLTFHISSKIASRLTWGLALFNIFTVDMDSGIECTHSKFADNTKLSGVVDTLKGREAIQRDLDRLERWACAKLKEFNKAMCKILHVRWDNTKHTYRLGGESSPYEKDLGVLVDEKLNMSQQCELAAQKANHILGCSKRIVASSSREVILPLYFALMRPHQEYCIQLWGPQYKKDMEQAQRRAMKMIRRVERLSYENRLFSLKKRRLLGDLIAAFQY</sequence>
<proteinExistence type="predicted"/>
<evidence type="ECO:0000313" key="2">
    <source>
        <dbReference type="Proteomes" id="UP000233556"/>
    </source>
</evidence>
<evidence type="ECO:0008006" key="3">
    <source>
        <dbReference type="Google" id="ProtNLM"/>
    </source>
</evidence>
<dbReference type="PANTHER" id="PTHR33332">
    <property type="entry name" value="REVERSE TRANSCRIPTASE DOMAIN-CONTAINING PROTEIN"/>
    <property type="match status" value="1"/>
</dbReference>
<dbReference type="Proteomes" id="UP000233556">
    <property type="component" value="Unassembled WGS sequence"/>
</dbReference>
<gene>
    <name evidence="1" type="ORF">llap_966</name>
</gene>
<reference evidence="2" key="1">
    <citation type="submission" date="2017-11" db="EMBL/GenBank/DDBJ databases">
        <authorList>
            <person name="Lima N.C."/>
            <person name="Parody-Merino A.M."/>
            <person name="Battley P.F."/>
            <person name="Fidler A.E."/>
            <person name="Prosdocimi F."/>
        </authorList>
    </citation>
    <scope>NUCLEOTIDE SEQUENCE [LARGE SCALE GENOMIC DNA]</scope>
</reference>
<dbReference type="OrthoDB" id="416454at2759"/>
<dbReference type="EMBL" id="KZ505647">
    <property type="protein sequence ID" value="PKU48790.1"/>
    <property type="molecule type" value="Genomic_DNA"/>
</dbReference>
<organism evidence="1 2">
    <name type="scientific">Limosa lapponica baueri</name>
    <dbReference type="NCBI Taxonomy" id="1758121"/>
    <lineage>
        <taxon>Eukaryota</taxon>
        <taxon>Metazoa</taxon>
        <taxon>Chordata</taxon>
        <taxon>Craniata</taxon>
        <taxon>Vertebrata</taxon>
        <taxon>Euteleostomi</taxon>
        <taxon>Archelosauria</taxon>
        <taxon>Archosauria</taxon>
        <taxon>Dinosauria</taxon>
        <taxon>Saurischia</taxon>
        <taxon>Theropoda</taxon>
        <taxon>Coelurosauria</taxon>
        <taxon>Aves</taxon>
        <taxon>Neognathae</taxon>
        <taxon>Neoaves</taxon>
        <taxon>Charadriiformes</taxon>
        <taxon>Scolopacidae</taxon>
        <taxon>Limosa</taxon>
    </lineage>
</organism>
<dbReference type="AlphaFoldDB" id="A0A2I0URZ0"/>
<evidence type="ECO:0000313" key="1">
    <source>
        <dbReference type="EMBL" id="PKU48790.1"/>
    </source>
</evidence>